<keyword evidence="8 11" id="KW-0573">Peptidoglycan synthesis</keyword>
<keyword evidence="7 11" id="KW-0133">Cell shape</keyword>
<dbReference type="InterPro" id="IPR005761">
    <property type="entry name" value="UDP-N-AcMur-Glu-dNH2Pim_ligase"/>
</dbReference>
<accession>A0ABN8HQH8</accession>
<evidence type="ECO:0000256" key="3">
    <source>
        <dbReference type="ARBA" id="ARBA00022598"/>
    </source>
</evidence>
<sequence length="506" mass="53609">MKLAELIDGSTLLATGGDLATEIRALACDSRAVTPGTLFFALRGTTADGHDYIDRAIAAGAAAIVLEDDSAAPADRPWVQVADGRESMARIAARFHGSPTDRLPLVGITGTNGKTTTTYIVEGILAAAGIPCAVLGTVSYRFGETTLEASHTTPESIELQGLFSRLAGLGARGFIMEVSSHALEQHRVDGCRFDVGVFTNLTRDHLDYHGDMESYKQAKLRLFSDLLQPDSLKPLRRAVVNLDDPAGQEFMAAASCPAIGYGLHPEAVVTARDLQVSVQGTRGLLVTPAGERPFNSRLLGSYNLSNLLAAAGVGHALGIPLEAIVRGIASHATVPGRLESVANNRGVTCLVDYAHTGDALENVLKTLKALATGRIISVFGCGGDRDPGKRPIMGEIAARYSDLAVVTSDNPRTEDPAQIISQIRNGILPLGLREYAPEALQDGFSEQGFTCLENRRAAIRCAARLASPGDILLLAGKGHEDYQIIGRTKHHFDDREEAAAALGECA</sequence>
<feature type="binding site" evidence="11">
    <location>
        <begin position="152"/>
        <end position="153"/>
    </location>
    <ligand>
        <name>UDP-N-acetyl-alpha-D-muramoyl-L-alanyl-D-glutamate</name>
        <dbReference type="ChEBI" id="CHEBI:83900"/>
    </ligand>
</feature>
<keyword evidence="17" id="KW-1185">Reference proteome</keyword>
<dbReference type="PROSITE" id="PS01011">
    <property type="entry name" value="FOLYLPOLYGLU_SYNT_1"/>
    <property type="match status" value="1"/>
</dbReference>
<protein>
    <recommendedName>
        <fullName evidence="11">UDP-N-acetylmuramoyl-L-alanyl-D-glutamate--2,6-diaminopimelate ligase</fullName>
        <ecNumber evidence="11">6.3.2.13</ecNumber>
    </recommendedName>
    <alternativeName>
        <fullName evidence="11">Meso-A2pm-adding enzyme</fullName>
    </alternativeName>
    <alternativeName>
        <fullName evidence="11">Meso-diaminopimelate-adding enzyme</fullName>
    </alternativeName>
    <alternativeName>
        <fullName evidence="11">UDP-MurNAc-L-Ala-D-Glu:meso-diaminopimelate ligase</fullName>
    </alternativeName>
    <alternativeName>
        <fullName evidence="11">UDP-MurNAc-tripeptide synthetase</fullName>
    </alternativeName>
    <alternativeName>
        <fullName evidence="11">UDP-N-acetylmuramyl-tripeptide synthetase</fullName>
    </alternativeName>
</protein>
<dbReference type="HAMAP" id="MF_00208">
    <property type="entry name" value="MurE"/>
    <property type="match status" value="1"/>
</dbReference>
<feature type="binding site" evidence="11">
    <location>
        <position position="480"/>
    </location>
    <ligand>
        <name>meso-2,6-diaminopimelate</name>
        <dbReference type="ChEBI" id="CHEBI:57791"/>
    </ligand>
</feature>
<comment type="similarity">
    <text evidence="1 11">Belongs to the MurCDEF family. MurE subfamily.</text>
</comment>
<dbReference type="NCBIfam" id="NF001124">
    <property type="entry name" value="PRK00139.1-2"/>
    <property type="match status" value="1"/>
</dbReference>
<dbReference type="InterPro" id="IPR004101">
    <property type="entry name" value="Mur_ligase_C"/>
</dbReference>
<keyword evidence="6 11" id="KW-0067">ATP-binding</keyword>
<feature type="binding site" evidence="11">
    <location>
        <position position="385"/>
    </location>
    <ligand>
        <name>meso-2,6-diaminopimelate</name>
        <dbReference type="ChEBI" id="CHEBI:57791"/>
    </ligand>
</feature>
<comment type="PTM">
    <text evidence="11">Carboxylation is probably crucial for Mg(2+) binding and, consequently, for the gamma-phosphate positioning of ATP.</text>
</comment>
<keyword evidence="5 11" id="KW-0547">Nucleotide-binding</keyword>
<evidence type="ECO:0000259" key="14">
    <source>
        <dbReference type="Pfam" id="PF02875"/>
    </source>
</evidence>
<proteinExistence type="inferred from homology"/>
<comment type="function">
    <text evidence="11">Catalyzes the addition of meso-diaminopimelic acid to the nucleotide precursor UDP-N-acetylmuramoyl-L-alanyl-D-glutamate (UMAG) in the biosynthesis of bacterial cell-wall peptidoglycan.</text>
</comment>
<dbReference type="PANTHER" id="PTHR23135">
    <property type="entry name" value="MUR LIGASE FAMILY MEMBER"/>
    <property type="match status" value="1"/>
</dbReference>
<name>A0ABN8HQH8_9BACT</name>
<feature type="short sequence motif" description="Meso-diaminopimelate recognition motif" evidence="11">
    <location>
        <begin position="409"/>
        <end position="412"/>
    </location>
</feature>
<evidence type="ECO:0000256" key="2">
    <source>
        <dbReference type="ARBA" id="ARBA00022490"/>
    </source>
</evidence>
<dbReference type="RefSeq" id="WP_305733009.1">
    <property type="nucleotide sequence ID" value="NZ_OW150024.1"/>
</dbReference>
<evidence type="ECO:0000256" key="4">
    <source>
        <dbReference type="ARBA" id="ARBA00022618"/>
    </source>
</evidence>
<evidence type="ECO:0000259" key="15">
    <source>
        <dbReference type="Pfam" id="PF08245"/>
    </source>
</evidence>
<dbReference type="InterPro" id="IPR018109">
    <property type="entry name" value="Folylpolyglutamate_synth_CS"/>
</dbReference>
<keyword evidence="9 11" id="KW-0131">Cell cycle</keyword>
<evidence type="ECO:0000256" key="6">
    <source>
        <dbReference type="ARBA" id="ARBA00022840"/>
    </source>
</evidence>
<dbReference type="EMBL" id="OW150024">
    <property type="protein sequence ID" value="CAH2032245.1"/>
    <property type="molecule type" value="Genomic_DNA"/>
</dbReference>
<dbReference type="Gene3D" id="3.40.1190.10">
    <property type="entry name" value="Mur-like, catalytic domain"/>
    <property type="match status" value="1"/>
</dbReference>
<reference evidence="16 17" key="1">
    <citation type="submission" date="2022-03" db="EMBL/GenBank/DDBJ databases">
        <authorList>
            <person name="Koch H."/>
        </authorList>
    </citation>
    <scope>NUCLEOTIDE SEQUENCE [LARGE SCALE GENOMIC DNA]</scope>
    <source>
        <strain evidence="16 17">G1</strain>
    </source>
</reference>
<dbReference type="NCBIfam" id="NF001126">
    <property type="entry name" value="PRK00139.1-4"/>
    <property type="match status" value="1"/>
</dbReference>
<comment type="caution">
    <text evidence="11">Lacks conserved residue(s) required for the propagation of feature annotation.</text>
</comment>
<keyword evidence="4 11" id="KW-0132">Cell division</keyword>
<feature type="binding site" evidence="11">
    <location>
        <position position="185"/>
    </location>
    <ligand>
        <name>UDP-N-acetyl-alpha-D-muramoyl-L-alanyl-D-glutamate</name>
        <dbReference type="ChEBI" id="CHEBI:83900"/>
    </ligand>
</feature>
<dbReference type="SUPFAM" id="SSF53623">
    <property type="entry name" value="MurD-like peptide ligases, catalytic domain"/>
    <property type="match status" value="1"/>
</dbReference>
<evidence type="ECO:0000256" key="11">
    <source>
        <dbReference type="HAMAP-Rule" id="MF_00208"/>
    </source>
</evidence>
<comment type="catalytic activity">
    <reaction evidence="11">
        <text>UDP-N-acetyl-alpha-D-muramoyl-L-alanyl-D-glutamate + meso-2,6-diaminopimelate + ATP = UDP-N-acetyl-alpha-D-muramoyl-L-alanyl-gamma-D-glutamyl-meso-2,6-diaminopimelate + ADP + phosphate + H(+)</text>
        <dbReference type="Rhea" id="RHEA:23676"/>
        <dbReference type="ChEBI" id="CHEBI:15378"/>
        <dbReference type="ChEBI" id="CHEBI:30616"/>
        <dbReference type="ChEBI" id="CHEBI:43474"/>
        <dbReference type="ChEBI" id="CHEBI:57791"/>
        <dbReference type="ChEBI" id="CHEBI:83900"/>
        <dbReference type="ChEBI" id="CHEBI:83905"/>
        <dbReference type="ChEBI" id="CHEBI:456216"/>
        <dbReference type="EC" id="6.3.2.13"/>
    </reaction>
</comment>
<evidence type="ECO:0000256" key="9">
    <source>
        <dbReference type="ARBA" id="ARBA00023306"/>
    </source>
</evidence>
<feature type="binding site" evidence="11">
    <location>
        <position position="476"/>
    </location>
    <ligand>
        <name>meso-2,6-diaminopimelate</name>
        <dbReference type="ChEBI" id="CHEBI:57791"/>
    </ligand>
</feature>
<gene>
    <name evidence="11 16" type="primary">murE</name>
    <name evidence="16" type="ORF">GEAMG1_2409</name>
</gene>
<evidence type="ECO:0000313" key="17">
    <source>
        <dbReference type="Proteomes" id="UP001295463"/>
    </source>
</evidence>
<feature type="binding site" evidence="11">
    <location>
        <position position="179"/>
    </location>
    <ligand>
        <name>UDP-N-acetyl-alpha-D-muramoyl-L-alanyl-D-glutamate</name>
        <dbReference type="ChEBI" id="CHEBI:83900"/>
    </ligand>
</feature>
<organism evidence="16 17">
    <name type="scientific">Trichlorobacter ammonificans</name>
    <dbReference type="NCBI Taxonomy" id="2916410"/>
    <lineage>
        <taxon>Bacteria</taxon>
        <taxon>Pseudomonadati</taxon>
        <taxon>Thermodesulfobacteriota</taxon>
        <taxon>Desulfuromonadia</taxon>
        <taxon>Geobacterales</taxon>
        <taxon>Geobacteraceae</taxon>
        <taxon>Trichlorobacter</taxon>
    </lineage>
</organism>
<dbReference type="Proteomes" id="UP001295463">
    <property type="component" value="Chromosome"/>
</dbReference>
<feature type="binding site" evidence="11">
    <location>
        <begin position="409"/>
        <end position="412"/>
    </location>
    <ligand>
        <name>meso-2,6-diaminopimelate</name>
        <dbReference type="ChEBI" id="CHEBI:57791"/>
    </ligand>
</feature>
<evidence type="ECO:0000256" key="5">
    <source>
        <dbReference type="ARBA" id="ARBA00022741"/>
    </source>
</evidence>
<dbReference type="Pfam" id="PF08245">
    <property type="entry name" value="Mur_ligase_M"/>
    <property type="match status" value="1"/>
</dbReference>
<keyword evidence="2 11" id="KW-0963">Cytoplasm</keyword>
<dbReference type="Gene3D" id="3.40.1390.10">
    <property type="entry name" value="MurE/MurF, N-terminal domain"/>
    <property type="match status" value="1"/>
</dbReference>
<feature type="modified residue" description="N6-carboxylysine" evidence="11">
    <location>
        <position position="219"/>
    </location>
</feature>
<dbReference type="InterPro" id="IPR036615">
    <property type="entry name" value="Mur_ligase_C_dom_sf"/>
</dbReference>
<dbReference type="SUPFAM" id="SSF63418">
    <property type="entry name" value="MurE/MurF N-terminal domain"/>
    <property type="match status" value="1"/>
</dbReference>
<keyword evidence="10 11" id="KW-0961">Cell wall biogenesis/degradation</keyword>
<evidence type="ECO:0000256" key="12">
    <source>
        <dbReference type="RuleBase" id="RU004135"/>
    </source>
</evidence>
<feature type="domain" description="Mur ligase central" evidence="15">
    <location>
        <begin position="108"/>
        <end position="313"/>
    </location>
</feature>
<feature type="domain" description="Mur ligase N-terminal catalytic" evidence="13">
    <location>
        <begin position="23"/>
        <end position="96"/>
    </location>
</feature>
<dbReference type="InterPro" id="IPR000713">
    <property type="entry name" value="Mur_ligase_N"/>
</dbReference>
<feature type="binding site" evidence="11">
    <location>
        <begin position="110"/>
        <end position="116"/>
    </location>
    <ligand>
        <name>ATP</name>
        <dbReference type="ChEBI" id="CHEBI:30616"/>
    </ligand>
</feature>
<keyword evidence="3 11" id="KW-0436">Ligase</keyword>
<dbReference type="NCBIfam" id="TIGR01085">
    <property type="entry name" value="murE"/>
    <property type="match status" value="1"/>
</dbReference>
<dbReference type="InterPro" id="IPR013221">
    <property type="entry name" value="Mur_ligase_cen"/>
</dbReference>
<comment type="subcellular location">
    <subcellularLocation>
        <location evidence="11 12">Cytoplasm</location>
    </subcellularLocation>
</comment>
<dbReference type="Pfam" id="PF01225">
    <property type="entry name" value="Mur_ligase"/>
    <property type="match status" value="1"/>
</dbReference>
<comment type="pathway">
    <text evidence="11 12">Cell wall biogenesis; peptidoglycan biosynthesis.</text>
</comment>
<dbReference type="SUPFAM" id="SSF53244">
    <property type="entry name" value="MurD-like peptide ligases, peptide-binding domain"/>
    <property type="match status" value="1"/>
</dbReference>
<evidence type="ECO:0000256" key="7">
    <source>
        <dbReference type="ARBA" id="ARBA00022960"/>
    </source>
</evidence>
<evidence type="ECO:0000256" key="1">
    <source>
        <dbReference type="ARBA" id="ARBA00005898"/>
    </source>
</evidence>
<dbReference type="Gene3D" id="3.90.190.20">
    <property type="entry name" value="Mur ligase, C-terminal domain"/>
    <property type="match status" value="1"/>
</dbReference>
<dbReference type="InterPro" id="IPR035911">
    <property type="entry name" value="MurE/MurF_N"/>
</dbReference>
<dbReference type="PANTHER" id="PTHR23135:SF4">
    <property type="entry name" value="UDP-N-ACETYLMURAMOYL-L-ALANYL-D-GLUTAMATE--2,6-DIAMINOPIMELATE LIGASE MURE HOMOLOG, CHLOROPLASTIC"/>
    <property type="match status" value="1"/>
</dbReference>
<feature type="binding site" evidence="11">
    <location>
        <position position="187"/>
    </location>
    <ligand>
        <name>UDP-N-acetyl-alpha-D-muramoyl-L-alanyl-D-glutamate</name>
        <dbReference type="ChEBI" id="CHEBI:83900"/>
    </ligand>
</feature>
<dbReference type="EC" id="6.3.2.13" evidence="11"/>
<evidence type="ECO:0000256" key="8">
    <source>
        <dbReference type="ARBA" id="ARBA00022984"/>
    </source>
</evidence>
<comment type="cofactor">
    <cofactor evidence="11">
        <name>Mg(2+)</name>
        <dbReference type="ChEBI" id="CHEBI:18420"/>
    </cofactor>
</comment>
<feature type="domain" description="Mur ligase C-terminal" evidence="14">
    <location>
        <begin position="336"/>
        <end position="478"/>
    </location>
</feature>
<evidence type="ECO:0000256" key="10">
    <source>
        <dbReference type="ARBA" id="ARBA00023316"/>
    </source>
</evidence>
<evidence type="ECO:0000259" key="13">
    <source>
        <dbReference type="Pfam" id="PF01225"/>
    </source>
</evidence>
<dbReference type="GO" id="GO:0008765">
    <property type="term" value="F:UDP-N-acetylmuramoylalanyl-D-glutamate-2,6-diaminopimelate ligase activity"/>
    <property type="evidence" value="ECO:0007669"/>
    <property type="project" value="UniProtKB-EC"/>
</dbReference>
<keyword evidence="11" id="KW-0460">Magnesium</keyword>
<evidence type="ECO:0000313" key="16">
    <source>
        <dbReference type="EMBL" id="CAH2032245.1"/>
    </source>
</evidence>
<feature type="binding site" evidence="11">
    <location>
        <position position="30"/>
    </location>
    <ligand>
        <name>UDP-N-acetyl-alpha-D-muramoyl-L-alanyl-D-glutamate</name>
        <dbReference type="ChEBI" id="CHEBI:83900"/>
    </ligand>
</feature>
<dbReference type="Pfam" id="PF02875">
    <property type="entry name" value="Mur_ligase_C"/>
    <property type="match status" value="1"/>
</dbReference>
<dbReference type="InterPro" id="IPR036565">
    <property type="entry name" value="Mur-like_cat_sf"/>
</dbReference>